<dbReference type="AlphaFoldDB" id="A0A1E3H0I4"/>
<dbReference type="Gene3D" id="3.40.50.1820">
    <property type="entry name" value="alpha/beta hydrolase"/>
    <property type="match status" value="1"/>
</dbReference>
<name>A0A1E3H0I4_9HYPH</name>
<reference evidence="2 3" key="1">
    <citation type="submission" date="2016-07" db="EMBL/GenBank/DDBJ databases">
        <title>Draft Genome Sequence of Methylobrevis pamukkalensis PK2.</title>
        <authorList>
            <person name="Vasilenko O.V."/>
            <person name="Doronina N.V."/>
            <person name="Shmareva M.N."/>
            <person name="Tarlachkov S.V."/>
            <person name="Mustakhimov I."/>
            <person name="Trotsenko Y.A."/>
        </authorList>
    </citation>
    <scope>NUCLEOTIDE SEQUENCE [LARGE SCALE GENOMIC DNA]</scope>
    <source>
        <strain evidence="2 3">PK2</strain>
    </source>
</reference>
<gene>
    <name evidence="2" type="ORF">A6302_02873</name>
</gene>
<dbReference type="RefSeq" id="WP_069307357.1">
    <property type="nucleotide sequence ID" value="NZ_MCRJ01000072.1"/>
</dbReference>
<dbReference type="InterPro" id="IPR029058">
    <property type="entry name" value="AB_hydrolase_fold"/>
</dbReference>
<sequence length="232" mass="24217">MARDDRFLVDRAYGPGPTLLLAHGAGLPMDAPLMTTFAGKVAAAGVTVVRFEFAYMAMRRAGARRPPPRGDRLIGEFRSALDAVREGLEGHAIDPAAPLLAGGKSLGGRVAAMLAGDAEAARSIAGVVCWGYPLRPPGKPASGRPDPRKQDDLRRAPLLACLRPMLVLQGSRDPFGSGADLRAEGLPDSVTVVEFADGDHHLKPRARSGESLDGHLDAAAARVAAFAATLAT</sequence>
<keyword evidence="3" id="KW-1185">Reference proteome</keyword>
<keyword evidence="2" id="KW-0378">Hydrolase</keyword>
<dbReference type="SUPFAM" id="SSF53474">
    <property type="entry name" value="alpha/beta-Hydrolases"/>
    <property type="match status" value="1"/>
</dbReference>
<organism evidence="2 3">
    <name type="scientific">Methylobrevis pamukkalensis</name>
    <dbReference type="NCBI Taxonomy" id="1439726"/>
    <lineage>
        <taxon>Bacteria</taxon>
        <taxon>Pseudomonadati</taxon>
        <taxon>Pseudomonadota</taxon>
        <taxon>Alphaproteobacteria</taxon>
        <taxon>Hyphomicrobiales</taxon>
        <taxon>Pleomorphomonadaceae</taxon>
        <taxon>Methylobrevis</taxon>
    </lineage>
</organism>
<dbReference type="InterPro" id="IPR026555">
    <property type="entry name" value="NSL3/Tex30"/>
</dbReference>
<accession>A0A1E3H0I4</accession>
<evidence type="ECO:0000259" key="1">
    <source>
        <dbReference type="Pfam" id="PF20408"/>
    </source>
</evidence>
<protein>
    <submittedName>
        <fullName evidence="2">Alpha/beta hydrolase family protein</fullName>
    </submittedName>
</protein>
<comment type="caution">
    <text evidence="2">The sequence shown here is derived from an EMBL/GenBank/DDBJ whole genome shotgun (WGS) entry which is preliminary data.</text>
</comment>
<evidence type="ECO:0000313" key="3">
    <source>
        <dbReference type="Proteomes" id="UP000094622"/>
    </source>
</evidence>
<dbReference type="PANTHER" id="PTHR13136:SF11">
    <property type="entry name" value="TESTIS-EXPRESSED PROTEIN 30"/>
    <property type="match status" value="1"/>
</dbReference>
<dbReference type="EMBL" id="MCRJ01000072">
    <property type="protein sequence ID" value="ODN69833.1"/>
    <property type="molecule type" value="Genomic_DNA"/>
</dbReference>
<feature type="domain" description="KANL3/Tex30 alpha/beta hydrolase-like" evidence="1">
    <location>
        <begin position="18"/>
        <end position="227"/>
    </location>
</feature>
<dbReference type="Pfam" id="PF20408">
    <property type="entry name" value="Abhydrolase_11"/>
    <property type="match status" value="1"/>
</dbReference>
<dbReference type="OrthoDB" id="652634at2"/>
<dbReference type="Proteomes" id="UP000094622">
    <property type="component" value="Unassembled WGS sequence"/>
</dbReference>
<proteinExistence type="predicted"/>
<dbReference type="PANTHER" id="PTHR13136">
    <property type="entry name" value="TESTIS DEVELOPMENT PROTEIN PRTD"/>
    <property type="match status" value="1"/>
</dbReference>
<dbReference type="InterPro" id="IPR046879">
    <property type="entry name" value="KANL3/Tex30_Abhydrolase"/>
</dbReference>
<evidence type="ECO:0000313" key="2">
    <source>
        <dbReference type="EMBL" id="ODN69833.1"/>
    </source>
</evidence>
<dbReference type="GO" id="GO:0016787">
    <property type="term" value="F:hydrolase activity"/>
    <property type="evidence" value="ECO:0007669"/>
    <property type="project" value="UniProtKB-KW"/>
</dbReference>